<dbReference type="GO" id="GO:0046914">
    <property type="term" value="F:transition metal ion binding"/>
    <property type="evidence" value="ECO:0007669"/>
    <property type="project" value="TreeGrafter"/>
</dbReference>
<dbReference type="InterPro" id="IPR006143">
    <property type="entry name" value="RND_pump_MFP"/>
</dbReference>
<dbReference type="OrthoDB" id="9806939at2"/>
<dbReference type="GO" id="GO:0016020">
    <property type="term" value="C:membrane"/>
    <property type="evidence" value="ECO:0007669"/>
    <property type="project" value="InterPro"/>
</dbReference>
<reference evidence="5 6" key="1">
    <citation type="submission" date="2017-10" db="EMBL/GenBank/DDBJ databases">
        <title>Frigbacter circumglobatus gen. nov. sp. nov., isolated from sediment cultured in situ.</title>
        <authorList>
            <person name="Zhao Z."/>
        </authorList>
    </citation>
    <scope>NUCLEOTIDE SEQUENCE [LARGE SCALE GENOMIC DNA]</scope>
    <source>
        <strain evidence="5 6">ZYL</strain>
    </source>
</reference>
<dbReference type="Gene3D" id="2.40.50.100">
    <property type="match status" value="1"/>
</dbReference>
<dbReference type="PANTHER" id="PTHR30097:SF4">
    <property type="entry name" value="SLR6042 PROTEIN"/>
    <property type="match status" value="1"/>
</dbReference>
<dbReference type="InterPro" id="IPR058647">
    <property type="entry name" value="BSH_CzcB-like"/>
</dbReference>
<dbReference type="GO" id="GO:0030288">
    <property type="term" value="C:outer membrane-bounded periplasmic space"/>
    <property type="evidence" value="ECO:0007669"/>
    <property type="project" value="TreeGrafter"/>
</dbReference>
<dbReference type="InterPro" id="IPR051909">
    <property type="entry name" value="MFP_Cation_Efflux"/>
</dbReference>
<dbReference type="GO" id="GO:0015679">
    <property type="term" value="P:plasma membrane copper ion transport"/>
    <property type="evidence" value="ECO:0007669"/>
    <property type="project" value="TreeGrafter"/>
</dbReference>
<protein>
    <recommendedName>
        <fullName evidence="4">CzcB-like barrel-sandwich hybrid domain-containing protein</fullName>
    </recommendedName>
</protein>
<keyword evidence="2" id="KW-0813">Transport</keyword>
<dbReference type="GO" id="GO:0060003">
    <property type="term" value="P:copper ion export"/>
    <property type="evidence" value="ECO:0007669"/>
    <property type="project" value="TreeGrafter"/>
</dbReference>
<feature type="signal peptide" evidence="3">
    <location>
        <begin position="1"/>
        <end position="21"/>
    </location>
</feature>
<dbReference type="NCBIfam" id="TIGR01730">
    <property type="entry name" value="RND_mfp"/>
    <property type="match status" value="1"/>
</dbReference>
<keyword evidence="3" id="KW-0732">Signal</keyword>
<name>A0A2G4YYI8_9PROT</name>
<evidence type="ECO:0000313" key="6">
    <source>
        <dbReference type="Proteomes" id="UP000229730"/>
    </source>
</evidence>
<dbReference type="Gene3D" id="2.40.30.170">
    <property type="match status" value="1"/>
</dbReference>
<dbReference type="Gene3D" id="2.40.420.20">
    <property type="match status" value="1"/>
</dbReference>
<evidence type="ECO:0000259" key="4">
    <source>
        <dbReference type="Pfam" id="PF25973"/>
    </source>
</evidence>
<sequence>MRKIMMILAYLSFAGPQAVLASDQLELDPNQMKRMGISTAKPAVVTSVWSRSLPARITIPNDQMRVLTPMMPGLVNVLHVAEGDPITKGQLLAEISSPAFLEAQQKYLDALSQQVLMKKNHDRNAELVNEGIISEKQFQTSLSAVQDSEANLSRSKQALFFAGLVEKDIQRLGQTRIMQKVMMLRAPFEGIVLQQTATTGEHVDESSSLYHLGQLDPLWLEIHVPFGLISSVQIGNKILVKGIDIESRVTTIGRMIHEEDQGILVRGIVNIGAEKLIPGQFIEVMIEQTKPDGMLIRVPAGAIIREGEEAILFVQNARGFALKRVRLVTEEGNTLILEADLSPDDRIAVTGIVTLKGMLEGLGSEE</sequence>
<accession>A0A2G4YYI8</accession>
<dbReference type="EMBL" id="PDEM01000007">
    <property type="protein sequence ID" value="PHZ86506.1"/>
    <property type="molecule type" value="Genomic_DNA"/>
</dbReference>
<organism evidence="5 6">
    <name type="scientific">Paremcibacter congregatus</name>
    <dbReference type="NCBI Taxonomy" id="2043170"/>
    <lineage>
        <taxon>Bacteria</taxon>
        <taxon>Pseudomonadati</taxon>
        <taxon>Pseudomonadota</taxon>
        <taxon>Alphaproteobacteria</taxon>
        <taxon>Emcibacterales</taxon>
        <taxon>Emcibacteraceae</taxon>
        <taxon>Paremcibacter</taxon>
    </lineage>
</organism>
<evidence type="ECO:0000256" key="1">
    <source>
        <dbReference type="ARBA" id="ARBA00009477"/>
    </source>
</evidence>
<dbReference type="SUPFAM" id="SSF111369">
    <property type="entry name" value="HlyD-like secretion proteins"/>
    <property type="match status" value="1"/>
</dbReference>
<evidence type="ECO:0000313" key="5">
    <source>
        <dbReference type="EMBL" id="PHZ86506.1"/>
    </source>
</evidence>
<feature type="chain" id="PRO_5013814721" description="CzcB-like barrel-sandwich hybrid domain-containing protein" evidence="3">
    <location>
        <begin position="22"/>
        <end position="366"/>
    </location>
</feature>
<dbReference type="Proteomes" id="UP000229730">
    <property type="component" value="Unassembled WGS sequence"/>
</dbReference>
<comment type="caution">
    <text evidence="5">The sequence shown here is derived from an EMBL/GenBank/DDBJ whole genome shotgun (WGS) entry which is preliminary data.</text>
</comment>
<proteinExistence type="inferred from homology"/>
<feature type="domain" description="CzcB-like barrel-sandwich hybrid" evidence="4">
    <location>
        <begin position="65"/>
        <end position="212"/>
    </location>
</feature>
<dbReference type="PANTHER" id="PTHR30097">
    <property type="entry name" value="CATION EFFLUX SYSTEM PROTEIN CUSB"/>
    <property type="match status" value="1"/>
</dbReference>
<comment type="similarity">
    <text evidence="1">Belongs to the membrane fusion protein (MFP) (TC 8.A.1) family.</text>
</comment>
<evidence type="ECO:0000256" key="3">
    <source>
        <dbReference type="SAM" id="SignalP"/>
    </source>
</evidence>
<dbReference type="Pfam" id="PF25973">
    <property type="entry name" value="BSH_CzcB"/>
    <property type="match status" value="1"/>
</dbReference>
<gene>
    <name evidence="5" type="ORF">CRD36_01070</name>
</gene>
<dbReference type="InParanoid" id="A0A2G4YYI8"/>
<dbReference type="RefSeq" id="WP_099470883.1">
    <property type="nucleotide sequence ID" value="NZ_CP041025.1"/>
</dbReference>
<dbReference type="GO" id="GO:0022857">
    <property type="term" value="F:transmembrane transporter activity"/>
    <property type="evidence" value="ECO:0007669"/>
    <property type="project" value="InterPro"/>
</dbReference>
<evidence type="ECO:0000256" key="2">
    <source>
        <dbReference type="ARBA" id="ARBA00022448"/>
    </source>
</evidence>
<dbReference type="Gene3D" id="1.10.287.470">
    <property type="entry name" value="Helix hairpin bin"/>
    <property type="match status" value="1"/>
</dbReference>
<keyword evidence="6" id="KW-1185">Reference proteome</keyword>
<dbReference type="AlphaFoldDB" id="A0A2G4YYI8"/>